<proteinExistence type="predicted"/>
<dbReference type="SUPFAM" id="SSF82936">
    <property type="entry name" value="Apolipoprotein A-II"/>
    <property type="match status" value="1"/>
</dbReference>
<dbReference type="Proteomes" id="UP000283210">
    <property type="component" value="Chromosome 11"/>
</dbReference>
<sequence length="123" mass="13724">MGQESCRETSASLHSLCTTGLCSSAAMKLSIIATVVVLVLAHGAFADELEDLLKDIQAKMSKDFREIVDNPEVQNQAKVFLEEKKGQLEPAVEQIQPHVDPFIEKVQTFFDKLRYELAKTSKK</sequence>
<gene>
    <name evidence="1" type="ORF">OJAV_G00113120</name>
</gene>
<keyword evidence="2" id="KW-1185">Reference proteome</keyword>
<reference evidence="1 2" key="1">
    <citation type="submission" date="2018-11" db="EMBL/GenBank/DDBJ databases">
        <authorList>
            <person name="Lopez-Roques C."/>
            <person name="Donnadieu C."/>
            <person name="Bouchez O."/>
            <person name="Klopp C."/>
            <person name="Cabau C."/>
            <person name="Zahm M."/>
        </authorList>
    </citation>
    <scope>NUCLEOTIDE SEQUENCE [LARGE SCALE GENOMIC DNA]</scope>
    <source>
        <strain evidence="1">RS831</strain>
        <tissue evidence="1">Whole body</tissue>
    </source>
</reference>
<evidence type="ECO:0008006" key="3">
    <source>
        <dbReference type="Google" id="ProtNLM"/>
    </source>
</evidence>
<organism evidence="1 2">
    <name type="scientific">Oryzias javanicus</name>
    <name type="common">Javanese ricefish</name>
    <name type="synonym">Aplocheilus javanicus</name>
    <dbReference type="NCBI Taxonomy" id="123683"/>
    <lineage>
        <taxon>Eukaryota</taxon>
        <taxon>Metazoa</taxon>
        <taxon>Chordata</taxon>
        <taxon>Craniata</taxon>
        <taxon>Vertebrata</taxon>
        <taxon>Euteleostomi</taxon>
        <taxon>Actinopterygii</taxon>
        <taxon>Neopterygii</taxon>
        <taxon>Teleostei</taxon>
        <taxon>Neoteleostei</taxon>
        <taxon>Acanthomorphata</taxon>
        <taxon>Ovalentaria</taxon>
        <taxon>Atherinomorphae</taxon>
        <taxon>Beloniformes</taxon>
        <taxon>Adrianichthyidae</taxon>
        <taxon>Oryziinae</taxon>
        <taxon>Oryzias</taxon>
    </lineage>
</organism>
<evidence type="ECO:0000313" key="1">
    <source>
        <dbReference type="EMBL" id="RVE67004.1"/>
    </source>
</evidence>
<evidence type="ECO:0000313" key="2">
    <source>
        <dbReference type="Proteomes" id="UP000283210"/>
    </source>
</evidence>
<name>A0A3S2P8A8_ORYJA</name>
<dbReference type="EMBL" id="CM012447">
    <property type="protein sequence ID" value="RVE67004.1"/>
    <property type="molecule type" value="Genomic_DNA"/>
</dbReference>
<reference evidence="1 2" key="2">
    <citation type="submission" date="2019-01" db="EMBL/GenBank/DDBJ databases">
        <title>A chromosome length genome reference of the Java medaka (oryzias javanicus).</title>
        <authorList>
            <person name="Herpin A."/>
            <person name="Takehana Y."/>
            <person name="Naruse K."/>
            <person name="Ansai S."/>
            <person name="Kawaguchi M."/>
        </authorList>
    </citation>
    <scope>NUCLEOTIDE SEQUENCE [LARGE SCALE GENOMIC DNA]</scope>
    <source>
        <strain evidence="1">RS831</strain>
        <tissue evidence="1">Whole body</tissue>
    </source>
</reference>
<dbReference type="GO" id="GO:0042157">
    <property type="term" value="P:lipoprotein metabolic process"/>
    <property type="evidence" value="ECO:0007669"/>
    <property type="project" value="InterPro"/>
</dbReference>
<dbReference type="GO" id="GO:0006869">
    <property type="term" value="P:lipid transport"/>
    <property type="evidence" value="ECO:0007669"/>
    <property type="project" value="InterPro"/>
</dbReference>
<dbReference type="GO" id="GO:0008289">
    <property type="term" value="F:lipid binding"/>
    <property type="evidence" value="ECO:0007669"/>
    <property type="project" value="InterPro"/>
</dbReference>
<dbReference type="GO" id="GO:0005576">
    <property type="term" value="C:extracellular region"/>
    <property type="evidence" value="ECO:0007669"/>
    <property type="project" value="InterPro"/>
</dbReference>
<dbReference type="Gene3D" id="6.10.250.100">
    <property type="match status" value="1"/>
</dbReference>
<dbReference type="OrthoDB" id="8446556at2759"/>
<accession>A0A3S2P8A8</accession>
<dbReference type="AlphaFoldDB" id="A0A3S2P8A8"/>
<protein>
    <recommendedName>
        <fullName evidence="3">Apolipoprotein A-II</fullName>
    </recommendedName>
</protein>
<dbReference type="InterPro" id="IPR036172">
    <property type="entry name" value="ApoA-II_sf"/>
</dbReference>